<feature type="transmembrane region" description="Helical" evidence="1">
    <location>
        <begin position="280"/>
        <end position="301"/>
    </location>
</feature>
<gene>
    <name evidence="2" type="ORF">LWC05_09415</name>
</gene>
<organism evidence="2 3">
    <name type="scientific">Acetobacter sicerae</name>
    <dbReference type="NCBI Taxonomy" id="85325"/>
    <lineage>
        <taxon>Bacteria</taxon>
        <taxon>Pseudomonadati</taxon>
        <taxon>Pseudomonadota</taxon>
        <taxon>Alphaproteobacteria</taxon>
        <taxon>Acetobacterales</taxon>
        <taxon>Acetobacteraceae</taxon>
        <taxon>Acetobacter</taxon>
    </lineage>
</organism>
<feature type="transmembrane region" description="Helical" evidence="1">
    <location>
        <begin position="128"/>
        <end position="147"/>
    </location>
</feature>
<evidence type="ECO:0000256" key="1">
    <source>
        <dbReference type="SAM" id="Phobius"/>
    </source>
</evidence>
<name>A0ABS8VYW6_9PROT</name>
<evidence type="ECO:0000313" key="3">
    <source>
        <dbReference type="Proteomes" id="UP001521074"/>
    </source>
</evidence>
<feature type="transmembrane region" description="Helical" evidence="1">
    <location>
        <begin position="21"/>
        <end position="40"/>
    </location>
</feature>
<sequence length="426" mass="47443">MRAFRRPAPLFADTMRIDGPSSAAFLLGIAIFSLITFLRWPEILTHPTFWGEDGWFWWPEARKFGLDSLFMPHTGYFQTDSRLVGLLAAPFPLKDGPLIFALAAFIFQIMPPAYFLSSRCAALCPSTALRFMIGAILCAMPNTWEVYANLTNSQWHLAILSCLIIMASSPRTTMAWVFDISMLIVGSFSGPFSILLAPVAIWITWCNFDKARIIRLSVVLIGACLQIYSILHLARGVPPYLGATPTAMARLIGGQIVGASLLGHRHLEQIYSLSLWKDNVLPWIITIVALWLVCVASYRFVALRIYGFFAITVFSASMACPVSTGTVPTWTAFTAMDFGGRYFYIIITFWLVTIISLAFAGERGSARLVARILLTICLCIGIPRDWRMNPFSDAEFLIQAEKFETAPVGTHMILPERPGGPFEVVK</sequence>
<reference evidence="2 3" key="1">
    <citation type="submission" date="2021-12" db="EMBL/GenBank/DDBJ databases">
        <title>Genome sequence of Acetobacter sicerae DmPark20a_162.</title>
        <authorList>
            <person name="Chaston J.M."/>
        </authorList>
    </citation>
    <scope>NUCLEOTIDE SEQUENCE [LARGE SCALE GENOMIC DNA]</scope>
    <source>
        <strain evidence="2 3">DmPark20a_162</strain>
    </source>
</reference>
<keyword evidence="3" id="KW-1185">Reference proteome</keyword>
<comment type="caution">
    <text evidence="2">The sequence shown here is derived from an EMBL/GenBank/DDBJ whole genome shotgun (WGS) entry which is preliminary data.</text>
</comment>
<accession>A0ABS8VYW6</accession>
<feature type="transmembrane region" description="Helical" evidence="1">
    <location>
        <begin position="213"/>
        <end position="231"/>
    </location>
</feature>
<feature type="transmembrane region" description="Helical" evidence="1">
    <location>
        <begin position="98"/>
        <end position="116"/>
    </location>
</feature>
<keyword evidence="1" id="KW-0812">Transmembrane</keyword>
<proteinExistence type="predicted"/>
<keyword evidence="1" id="KW-0472">Membrane</keyword>
<dbReference type="EMBL" id="JAJSOJ010000028">
    <property type="protein sequence ID" value="MCE0744097.1"/>
    <property type="molecule type" value="Genomic_DNA"/>
</dbReference>
<keyword evidence="1" id="KW-1133">Transmembrane helix</keyword>
<protein>
    <recommendedName>
        <fullName evidence="4">Glycosyltransferase RgtA/B/C/D-like domain-containing protein</fullName>
    </recommendedName>
</protein>
<evidence type="ECO:0008006" key="4">
    <source>
        <dbReference type="Google" id="ProtNLM"/>
    </source>
</evidence>
<feature type="transmembrane region" description="Helical" evidence="1">
    <location>
        <begin position="342"/>
        <end position="361"/>
    </location>
</feature>
<feature type="transmembrane region" description="Helical" evidence="1">
    <location>
        <begin position="176"/>
        <end position="201"/>
    </location>
</feature>
<dbReference type="Proteomes" id="UP001521074">
    <property type="component" value="Unassembled WGS sequence"/>
</dbReference>
<feature type="transmembrane region" description="Helical" evidence="1">
    <location>
        <begin position="308"/>
        <end position="330"/>
    </location>
</feature>
<dbReference type="RefSeq" id="WP_232877766.1">
    <property type="nucleotide sequence ID" value="NZ_JAJSOJ010000028.1"/>
</dbReference>
<evidence type="ECO:0000313" key="2">
    <source>
        <dbReference type="EMBL" id="MCE0744097.1"/>
    </source>
</evidence>